<keyword evidence="6" id="KW-1185">Reference proteome</keyword>
<dbReference type="Gene3D" id="2.40.50.140">
    <property type="entry name" value="Nucleic acid-binding proteins"/>
    <property type="match status" value="1"/>
</dbReference>
<dbReference type="EMBL" id="JANGCH010000023">
    <property type="protein sequence ID" value="MCQ5122660.1"/>
    <property type="molecule type" value="Genomic_DNA"/>
</dbReference>
<evidence type="ECO:0000313" key="5">
    <source>
        <dbReference type="EMBL" id="MCQ5122660.1"/>
    </source>
</evidence>
<dbReference type="PIRSF" id="PIRSF002599">
    <property type="entry name" value="Cold_shock_A"/>
    <property type="match status" value="1"/>
</dbReference>
<dbReference type="Pfam" id="PF00313">
    <property type="entry name" value="CSD"/>
    <property type="match status" value="1"/>
</dbReference>
<dbReference type="InterPro" id="IPR012340">
    <property type="entry name" value="NA-bd_OB-fold"/>
</dbReference>
<dbReference type="SMART" id="SM00357">
    <property type="entry name" value="CSP"/>
    <property type="match status" value="1"/>
</dbReference>
<dbReference type="InterPro" id="IPR019844">
    <property type="entry name" value="CSD_CS"/>
</dbReference>
<evidence type="ECO:0000256" key="2">
    <source>
        <dbReference type="ARBA" id="ARBA00022490"/>
    </source>
</evidence>
<evidence type="ECO:0000313" key="6">
    <source>
        <dbReference type="Proteomes" id="UP001524435"/>
    </source>
</evidence>
<name>A0ABT1SN46_9FIRM</name>
<organism evidence="5 6">
    <name type="scientific">Massilicoli timonensis</name>
    <dbReference type="NCBI Taxonomy" id="2015901"/>
    <lineage>
        <taxon>Bacteria</taxon>
        <taxon>Bacillati</taxon>
        <taxon>Bacillota</taxon>
        <taxon>Erysipelotrichia</taxon>
        <taxon>Erysipelotrichales</taxon>
        <taxon>Erysipelotrichaceae</taxon>
        <taxon>Massilicoli</taxon>
    </lineage>
</organism>
<dbReference type="PROSITE" id="PS00352">
    <property type="entry name" value="CSD_1"/>
    <property type="match status" value="1"/>
</dbReference>
<dbReference type="InterPro" id="IPR002059">
    <property type="entry name" value="CSP_DNA-bd"/>
</dbReference>
<dbReference type="Gene3D" id="6.20.370.130">
    <property type="match status" value="1"/>
</dbReference>
<feature type="domain" description="CSD" evidence="4">
    <location>
        <begin position="1"/>
        <end position="65"/>
    </location>
</feature>
<gene>
    <name evidence="5" type="ORF">NE663_10405</name>
</gene>
<protein>
    <submittedName>
        <fullName evidence="5">Cold shock domain-containing protein</fullName>
    </submittedName>
</protein>
<accession>A0ABT1SN46</accession>
<evidence type="ECO:0000256" key="1">
    <source>
        <dbReference type="ARBA" id="ARBA00004496"/>
    </source>
</evidence>
<dbReference type="PRINTS" id="PR00050">
    <property type="entry name" value="COLDSHOCK"/>
</dbReference>
<comment type="subcellular location">
    <subcellularLocation>
        <location evidence="1 3">Cytoplasm</location>
    </subcellularLocation>
</comment>
<evidence type="ECO:0000256" key="3">
    <source>
        <dbReference type="RuleBase" id="RU000408"/>
    </source>
</evidence>
<proteinExistence type="predicted"/>
<comment type="caution">
    <text evidence="5">The sequence shown here is derived from an EMBL/GenBank/DDBJ whole genome shotgun (WGS) entry which is preliminary data.</text>
</comment>
<dbReference type="PROSITE" id="PS51857">
    <property type="entry name" value="CSD_2"/>
    <property type="match status" value="1"/>
</dbReference>
<dbReference type="InterPro" id="IPR050181">
    <property type="entry name" value="Cold_shock_domain"/>
</dbReference>
<dbReference type="SUPFAM" id="SSF50249">
    <property type="entry name" value="Nucleic acid-binding proteins"/>
    <property type="match status" value="1"/>
</dbReference>
<reference evidence="5 6" key="1">
    <citation type="submission" date="2022-06" db="EMBL/GenBank/DDBJ databases">
        <title>Isolation of gut microbiota from human fecal samples.</title>
        <authorList>
            <person name="Pamer E.G."/>
            <person name="Barat B."/>
            <person name="Waligurski E."/>
            <person name="Medina S."/>
            <person name="Paddock L."/>
            <person name="Mostad J."/>
        </authorList>
    </citation>
    <scope>NUCLEOTIDE SEQUENCE [LARGE SCALE GENOMIC DNA]</scope>
    <source>
        <strain evidence="5 6">DFI.6.1</strain>
    </source>
</reference>
<keyword evidence="2" id="KW-0963">Cytoplasm</keyword>
<dbReference type="Proteomes" id="UP001524435">
    <property type="component" value="Unassembled WGS sequence"/>
</dbReference>
<dbReference type="PANTHER" id="PTHR11544">
    <property type="entry name" value="COLD SHOCK DOMAIN CONTAINING PROTEINS"/>
    <property type="match status" value="1"/>
</dbReference>
<dbReference type="InterPro" id="IPR012156">
    <property type="entry name" value="Cold_shock_CspA"/>
</dbReference>
<dbReference type="InterPro" id="IPR011129">
    <property type="entry name" value="CSD"/>
</dbReference>
<sequence>MMQGKVKMFQPAKGYGFIISEDGKEVFFHYSQLLMEGYKTIEPDTAVEFEIVETERGLQANNIVKL</sequence>
<evidence type="ECO:0000259" key="4">
    <source>
        <dbReference type="PROSITE" id="PS51857"/>
    </source>
</evidence>